<sequence length="153" mass="17393">MKTNDNKSVKPQHLAAVALATAVTLPGMAILAEEVDQKLIEQDVIQQTENSEFVGITDTIFYEEENIGEEVPDTNQFNESQEKESDEEKLFLGESEEFTTENQENENLKDSGFSINGASLKPLKIQVVECHKKNNLNSRMRRNEKWQSNMTKN</sequence>
<feature type="region of interest" description="Disordered" evidence="1">
    <location>
        <begin position="70"/>
        <end position="90"/>
    </location>
</feature>
<keyword evidence="3" id="KW-1185">Reference proteome</keyword>
<comment type="caution">
    <text evidence="2">The sequence shown here is derived from an EMBL/GenBank/DDBJ whole genome shotgun (WGS) entry which is preliminary data.</text>
</comment>
<dbReference type="AlphaFoldDB" id="A0A1U7NMP7"/>
<evidence type="ECO:0000313" key="2">
    <source>
        <dbReference type="EMBL" id="OLU46539.1"/>
    </source>
</evidence>
<dbReference type="Proteomes" id="UP000186705">
    <property type="component" value="Unassembled WGS sequence"/>
</dbReference>
<evidence type="ECO:0000313" key="3">
    <source>
        <dbReference type="Proteomes" id="UP000186705"/>
    </source>
</evidence>
<dbReference type="STRING" id="1862672.BO225_05845"/>
<evidence type="ECO:0000256" key="1">
    <source>
        <dbReference type="SAM" id="MobiDB-lite"/>
    </source>
</evidence>
<dbReference type="GeneID" id="78275467"/>
<dbReference type="RefSeq" id="WP_143356777.1">
    <property type="nucleotide sequence ID" value="NZ_MPKA01000063.1"/>
</dbReference>
<name>A0A1U7NMP7_9FIRM</name>
<feature type="non-terminal residue" evidence="2">
    <location>
        <position position="153"/>
    </location>
</feature>
<accession>A0A1U7NMP7</accession>
<reference evidence="2 3" key="1">
    <citation type="submission" date="2016-11" db="EMBL/GenBank/DDBJ databases">
        <title>Description of two novel members of the family Erysipelotrichaceae: Ileibacterium lipovorans gen. nov., sp. nov. and Dubosiella newyorkensis, gen. nov., sp. nov.</title>
        <authorList>
            <person name="Cox L.M."/>
            <person name="Sohn J."/>
            <person name="Tyrrell K.L."/>
            <person name="Citron D.M."/>
            <person name="Lawson P.A."/>
            <person name="Patel N.B."/>
            <person name="Iizumi T."/>
            <person name="Perez-Perez G.I."/>
            <person name="Goldstein E.J."/>
            <person name="Blaser M.J."/>
        </authorList>
    </citation>
    <scope>NUCLEOTIDE SEQUENCE [LARGE SCALE GENOMIC DNA]</scope>
    <source>
        <strain evidence="2 3">NYU-BL-A4</strain>
    </source>
</reference>
<protein>
    <submittedName>
        <fullName evidence="2">Uncharacterized protein</fullName>
    </submittedName>
</protein>
<dbReference type="OrthoDB" id="9807519at2"/>
<organism evidence="2 3">
    <name type="scientific">Dubosiella newyorkensis</name>
    <dbReference type="NCBI Taxonomy" id="1862672"/>
    <lineage>
        <taxon>Bacteria</taxon>
        <taxon>Bacillati</taxon>
        <taxon>Bacillota</taxon>
        <taxon>Erysipelotrichia</taxon>
        <taxon>Erysipelotrichales</taxon>
        <taxon>Erysipelotrichaceae</taxon>
        <taxon>Dubosiella</taxon>
    </lineage>
</organism>
<proteinExistence type="predicted"/>
<dbReference type="EMBL" id="MPKA01000063">
    <property type="protein sequence ID" value="OLU46539.1"/>
    <property type="molecule type" value="Genomic_DNA"/>
</dbReference>
<gene>
    <name evidence="2" type="ORF">BO225_05845</name>
</gene>
<feature type="compositionally biased region" description="Basic and acidic residues" evidence="1">
    <location>
        <begin position="80"/>
        <end position="90"/>
    </location>
</feature>